<feature type="disulfide bond" evidence="2">
    <location>
        <begin position="826"/>
        <end position="841"/>
    </location>
</feature>
<keyword evidence="4" id="KW-0732">Signal</keyword>
<dbReference type="Proteomes" id="UP000192247">
    <property type="component" value="Unassembled WGS sequence"/>
</dbReference>
<dbReference type="Gene3D" id="4.10.400.10">
    <property type="entry name" value="Low-density Lipoprotein Receptor"/>
    <property type="match status" value="1"/>
</dbReference>
<comment type="caution">
    <text evidence="5">The sequence shown here is derived from an EMBL/GenBank/DDBJ whole genome shotgun (WGS) entry which is preliminary data.</text>
</comment>
<comment type="caution">
    <text evidence="2">Lacks conserved residue(s) required for the propagation of feature annotation.</text>
</comment>
<evidence type="ECO:0000256" key="2">
    <source>
        <dbReference type="PROSITE-ProRule" id="PRU00124"/>
    </source>
</evidence>
<evidence type="ECO:0000256" key="3">
    <source>
        <dbReference type="SAM" id="Phobius"/>
    </source>
</evidence>
<dbReference type="PROSITE" id="PS50068">
    <property type="entry name" value="LDLRA_2"/>
    <property type="match status" value="1"/>
</dbReference>
<dbReference type="InterPro" id="IPR036055">
    <property type="entry name" value="LDL_receptor-like_sf"/>
</dbReference>
<organism evidence="5 6">
    <name type="scientific">Tropilaelaps mercedesae</name>
    <dbReference type="NCBI Taxonomy" id="418985"/>
    <lineage>
        <taxon>Eukaryota</taxon>
        <taxon>Metazoa</taxon>
        <taxon>Ecdysozoa</taxon>
        <taxon>Arthropoda</taxon>
        <taxon>Chelicerata</taxon>
        <taxon>Arachnida</taxon>
        <taxon>Acari</taxon>
        <taxon>Parasitiformes</taxon>
        <taxon>Mesostigmata</taxon>
        <taxon>Gamasina</taxon>
        <taxon>Dermanyssoidea</taxon>
        <taxon>Laelapidae</taxon>
        <taxon>Tropilaelaps</taxon>
    </lineage>
</organism>
<feature type="signal peptide" evidence="4">
    <location>
        <begin position="1"/>
        <end position="21"/>
    </location>
</feature>
<evidence type="ECO:0000313" key="5">
    <source>
        <dbReference type="EMBL" id="OQR75987.1"/>
    </source>
</evidence>
<keyword evidence="3" id="KW-0472">Membrane</keyword>
<evidence type="ECO:0000256" key="1">
    <source>
        <dbReference type="ARBA" id="ARBA00023157"/>
    </source>
</evidence>
<dbReference type="CDD" id="cd00112">
    <property type="entry name" value="LDLa"/>
    <property type="match status" value="1"/>
</dbReference>
<dbReference type="SMART" id="SM00192">
    <property type="entry name" value="LDLa"/>
    <property type="match status" value="1"/>
</dbReference>
<name>A0A1V9XR58_9ACAR</name>
<feature type="transmembrane region" description="Helical" evidence="3">
    <location>
        <begin position="860"/>
        <end position="879"/>
    </location>
</feature>
<protein>
    <recommendedName>
        <fullName evidence="7">CUB domain-containing protein</fullName>
    </recommendedName>
</protein>
<dbReference type="InterPro" id="IPR002172">
    <property type="entry name" value="LDrepeatLR_classA_rpt"/>
</dbReference>
<dbReference type="AlphaFoldDB" id="A0A1V9XR58"/>
<keyword evidence="3" id="KW-0812">Transmembrane</keyword>
<proteinExistence type="predicted"/>
<keyword evidence="1 2" id="KW-1015">Disulfide bond</keyword>
<dbReference type="EMBL" id="MNPL01005492">
    <property type="protein sequence ID" value="OQR75987.1"/>
    <property type="molecule type" value="Genomic_DNA"/>
</dbReference>
<feature type="chain" id="PRO_5012122155" description="CUB domain-containing protein" evidence="4">
    <location>
        <begin position="22"/>
        <end position="904"/>
    </location>
</feature>
<dbReference type="SUPFAM" id="SSF57424">
    <property type="entry name" value="LDL receptor-like module"/>
    <property type="match status" value="1"/>
</dbReference>
<evidence type="ECO:0000256" key="4">
    <source>
        <dbReference type="SAM" id="SignalP"/>
    </source>
</evidence>
<gene>
    <name evidence="5" type="ORF">BIW11_00673</name>
</gene>
<dbReference type="OrthoDB" id="5985572at2759"/>
<keyword evidence="6" id="KW-1185">Reference proteome</keyword>
<accession>A0A1V9XR58</accession>
<evidence type="ECO:0008006" key="7">
    <source>
        <dbReference type="Google" id="ProtNLM"/>
    </source>
</evidence>
<reference evidence="5 6" key="1">
    <citation type="journal article" date="2017" name="Gigascience">
        <title>Draft genome of the honey bee ectoparasitic mite, Tropilaelaps mercedesae, is shaped by the parasitic life history.</title>
        <authorList>
            <person name="Dong X."/>
            <person name="Armstrong S.D."/>
            <person name="Xia D."/>
            <person name="Makepeace B.L."/>
            <person name="Darby A.C."/>
            <person name="Kadowaki T."/>
        </authorList>
    </citation>
    <scope>NUCLEOTIDE SEQUENCE [LARGE SCALE GENOMIC DNA]</scope>
    <source>
        <strain evidence="5">Wuxi-XJTLU</strain>
    </source>
</reference>
<dbReference type="STRING" id="418985.A0A1V9XR58"/>
<keyword evidence="3" id="KW-1133">Transmembrane helix</keyword>
<sequence length="904" mass="98787">MKTPALACLVGVTALAIVVNGIVVDGDIVEAKKNTPLVKCDPTAQHVDVTISNPITIQCQAQSWTSLNITVTGSKDAKLALEFISLANFKAGDEFQVFTEESVMIHRDPLEHNINDAWMPTGLQSVRIIFNKMMESAGSVSMKIHFNCFGDFGRPTFDLPLIPNKGKDADLKAAKCTFKVGHRSIYQVKTFDLAEGSSLTFSRGVEPPFDSVYTTLPDHAIIGRVNTEIVITMNLTNLSQNLSMTVTSLSVKACGSTPPMVRMKDDVEITTSLNGTIKEQVQCAWLLDAGSGRRARLTGDFSPARSSISSFFIIDGGYTEDNPLVQLSAEVQSFQPVISSGRYVLIVLVGSNLSAGSADLTVKAQPIATGGSLFYQGEMTLSTSSDYHLTTYNNESIYVVFGPLGVLEGEQKIAVFTDFMSTSAPLISFDKLHGAFDVSSPASQLRILASGFVNATKVVFKSVPRNSGCMRTFIGAQESNMRQIGECQGDSTWLIRPEVTTPEHMAIFIKVWPNNVKSGIISHLNEKSGTITLNNTGDPFMFAYTVEDGARVELGPQSQDFQMSYTTAGFRTPIRIAPAQGSNLTLMSPFFPGLYPHGLRFFFDIKIDKSSDFYLAMFQTMDISPGDALIFGGGKLNFTGSDLPDDLLLDRQLLENVTFSTSEKNLRQNPKGTYGFRINLAPMAAGGLITKDENKTYALDGKTCSGLRCVYIVDLPLPVDNEMALSINVTVDLPPNKTLSVGDLFIWDGASTLRSPLLASPDDFVHGGLFASRSHRIIIRYQGSENVTFSFITNKCEFKTPTTSHGNGTYTMCLRDRLCMPASWRCDHKVQCSDGTDENYCGVYPPTPEPQPTVASSSKGWVVAFLVCLPLGMVLGVLMTKCWPVARQLLRESRYQQFHDLGDH</sequence>
<evidence type="ECO:0000313" key="6">
    <source>
        <dbReference type="Proteomes" id="UP000192247"/>
    </source>
</evidence>
<dbReference type="InParanoid" id="A0A1V9XR58"/>